<dbReference type="GO" id="GO:0015935">
    <property type="term" value="C:small ribosomal subunit"/>
    <property type="evidence" value="ECO:0007669"/>
    <property type="project" value="TreeGrafter"/>
</dbReference>
<comment type="function">
    <text evidence="6">Binds 16S rRNA, required for the assembly of 30S particles and may also be responsible for determining the conformation of the 16S rRNA at the A site.</text>
</comment>
<comment type="similarity">
    <text evidence="1 6">Belongs to the universal ribosomal protein uS14 family.</text>
</comment>
<dbReference type="PANTHER" id="PTHR19836">
    <property type="entry name" value="30S RIBOSOMAL PROTEIN S14"/>
    <property type="match status" value="1"/>
</dbReference>
<keyword evidence="4 6" id="KW-0687">Ribonucleoprotein</keyword>
<dbReference type="InterPro" id="IPR023036">
    <property type="entry name" value="Ribosomal_uS14_bac/plastid"/>
</dbReference>
<dbReference type="Proteomes" id="UP000320585">
    <property type="component" value="Chromosome"/>
</dbReference>
<evidence type="ECO:0000313" key="7">
    <source>
        <dbReference type="EMBL" id="BBK25549.1"/>
    </source>
</evidence>
<dbReference type="Gene3D" id="4.10.830.10">
    <property type="entry name" value="30s Ribosomal Protein S14, Chain N"/>
    <property type="match status" value="1"/>
</dbReference>
<reference evidence="8" key="1">
    <citation type="submission" date="2019-05" db="EMBL/GenBank/DDBJ databases">
        <title>Complete genome sequencing of Dialister sp. strain 5BBH33.</title>
        <authorList>
            <person name="Sakamoto M."/>
            <person name="Murakami T."/>
            <person name="Mori H."/>
        </authorList>
    </citation>
    <scope>NUCLEOTIDE SEQUENCE [LARGE SCALE GENOMIC DNA]</scope>
    <source>
        <strain evidence="8">5BBH33</strain>
    </source>
</reference>
<dbReference type="GO" id="GO:0005737">
    <property type="term" value="C:cytoplasm"/>
    <property type="evidence" value="ECO:0007669"/>
    <property type="project" value="UniProtKB-ARBA"/>
</dbReference>
<dbReference type="SUPFAM" id="SSF57716">
    <property type="entry name" value="Glucocorticoid receptor-like (DNA-binding domain)"/>
    <property type="match status" value="1"/>
</dbReference>
<evidence type="ECO:0000256" key="3">
    <source>
        <dbReference type="ARBA" id="ARBA00022980"/>
    </source>
</evidence>
<dbReference type="EMBL" id="AP019697">
    <property type="protein sequence ID" value="BBK25549.1"/>
    <property type="molecule type" value="Genomic_DNA"/>
</dbReference>
<dbReference type="HAMAP" id="MF_00537">
    <property type="entry name" value="Ribosomal_uS14_1"/>
    <property type="match status" value="1"/>
</dbReference>
<dbReference type="GO" id="GO:0019843">
    <property type="term" value="F:rRNA binding"/>
    <property type="evidence" value="ECO:0007669"/>
    <property type="project" value="UniProtKB-UniRule"/>
</dbReference>
<evidence type="ECO:0000256" key="5">
    <source>
        <dbReference type="ARBA" id="ARBA00035167"/>
    </source>
</evidence>
<dbReference type="NCBIfam" id="NF006477">
    <property type="entry name" value="PRK08881.1"/>
    <property type="match status" value="1"/>
</dbReference>
<dbReference type="GO" id="GO:0006412">
    <property type="term" value="P:translation"/>
    <property type="evidence" value="ECO:0007669"/>
    <property type="project" value="UniProtKB-UniRule"/>
</dbReference>
<sequence length="89" mass="10356">MAKKSMLEREKKRELAVQKYAAKRQALKEAGDWEALSKLPRNASPTRLHNRCKLTGRPHGFMRKFGICRNQFRDLAYRGEIPGIKKASW</sequence>
<dbReference type="InterPro" id="IPR043140">
    <property type="entry name" value="Ribosomal_uS14_sf"/>
</dbReference>
<dbReference type="GO" id="GO:0003735">
    <property type="term" value="F:structural constituent of ribosome"/>
    <property type="evidence" value="ECO:0007669"/>
    <property type="project" value="InterPro"/>
</dbReference>
<dbReference type="InterPro" id="IPR018271">
    <property type="entry name" value="Ribosomal_uS14_CS"/>
</dbReference>
<protein>
    <recommendedName>
        <fullName evidence="5 6">Small ribosomal subunit protein uS14</fullName>
    </recommendedName>
</protein>
<proteinExistence type="inferred from homology"/>
<keyword evidence="3 6" id="KW-0689">Ribosomal protein</keyword>
<dbReference type="InterPro" id="IPR001209">
    <property type="entry name" value="Ribosomal_uS14"/>
</dbReference>
<evidence type="ECO:0000256" key="4">
    <source>
        <dbReference type="ARBA" id="ARBA00023274"/>
    </source>
</evidence>
<keyword evidence="2 6" id="KW-0699">rRNA-binding</keyword>
<gene>
    <name evidence="6 7" type="primary">rpsN</name>
    <name evidence="7" type="ORF">Dia5BBH33_14840</name>
</gene>
<keyword evidence="8" id="KW-1185">Reference proteome</keyword>
<evidence type="ECO:0000256" key="6">
    <source>
        <dbReference type="HAMAP-Rule" id="MF_00537"/>
    </source>
</evidence>
<organism evidence="7 8">
    <name type="scientific">Dialister hominis</name>
    <dbReference type="NCBI Taxonomy" id="2582419"/>
    <lineage>
        <taxon>Bacteria</taxon>
        <taxon>Bacillati</taxon>
        <taxon>Bacillota</taxon>
        <taxon>Negativicutes</taxon>
        <taxon>Veillonellales</taxon>
        <taxon>Veillonellaceae</taxon>
        <taxon>Dialister</taxon>
    </lineage>
</organism>
<dbReference type="GeneID" id="92716710"/>
<dbReference type="RefSeq" id="WP_022382692.1">
    <property type="nucleotide sequence ID" value="NZ_AP019697.1"/>
</dbReference>
<keyword evidence="6" id="KW-0694">RNA-binding</keyword>
<accession>A0A8D4UV32</accession>
<dbReference type="KEGG" id="dho:Dia5BBH33_14840"/>
<dbReference type="Pfam" id="PF00253">
    <property type="entry name" value="Ribosomal_S14"/>
    <property type="match status" value="1"/>
</dbReference>
<dbReference type="AlphaFoldDB" id="A0A8D4UV32"/>
<evidence type="ECO:0000313" key="8">
    <source>
        <dbReference type="Proteomes" id="UP000320585"/>
    </source>
</evidence>
<dbReference type="PANTHER" id="PTHR19836:SF19">
    <property type="entry name" value="SMALL RIBOSOMAL SUBUNIT PROTEIN US14M"/>
    <property type="match status" value="1"/>
</dbReference>
<dbReference type="PROSITE" id="PS00527">
    <property type="entry name" value="RIBOSOMAL_S14"/>
    <property type="match status" value="1"/>
</dbReference>
<evidence type="ECO:0000256" key="2">
    <source>
        <dbReference type="ARBA" id="ARBA00022730"/>
    </source>
</evidence>
<dbReference type="OrthoDB" id="9810484at2"/>
<evidence type="ECO:0000256" key="1">
    <source>
        <dbReference type="ARBA" id="ARBA00009083"/>
    </source>
</evidence>
<name>A0A8D4UV32_9FIRM</name>
<comment type="subunit">
    <text evidence="6">Part of the 30S ribosomal subunit. Contacts proteins S3 and S10.</text>
</comment>